<comment type="caution">
    <text evidence="1">The sequence shown here is derived from an EMBL/GenBank/DDBJ whole genome shotgun (WGS) entry which is preliminary data.</text>
</comment>
<organism evidence="1 2">
    <name type="scientific">Punica granatum</name>
    <name type="common">Pomegranate</name>
    <dbReference type="NCBI Taxonomy" id="22663"/>
    <lineage>
        <taxon>Eukaryota</taxon>
        <taxon>Viridiplantae</taxon>
        <taxon>Streptophyta</taxon>
        <taxon>Embryophyta</taxon>
        <taxon>Tracheophyta</taxon>
        <taxon>Spermatophyta</taxon>
        <taxon>Magnoliopsida</taxon>
        <taxon>eudicotyledons</taxon>
        <taxon>Gunneridae</taxon>
        <taxon>Pentapetalae</taxon>
        <taxon>rosids</taxon>
        <taxon>malvids</taxon>
        <taxon>Myrtales</taxon>
        <taxon>Lythraceae</taxon>
        <taxon>Punica</taxon>
    </lineage>
</organism>
<protein>
    <submittedName>
        <fullName evidence="1">Uncharacterized protein</fullName>
    </submittedName>
</protein>
<dbReference type="AlphaFoldDB" id="A0A2I0L4J8"/>
<reference evidence="1 2" key="1">
    <citation type="submission" date="2017-11" db="EMBL/GenBank/DDBJ databases">
        <title>De-novo sequencing of pomegranate (Punica granatum L.) genome.</title>
        <authorList>
            <person name="Akparov Z."/>
            <person name="Amiraslanov A."/>
            <person name="Hajiyeva S."/>
            <person name="Abbasov M."/>
            <person name="Kaur K."/>
            <person name="Hamwieh A."/>
            <person name="Solovyev V."/>
            <person name="Salamov A."/>
            <person name="Braich B."/>
            <person name="Kosarev P."/>
            <person name="Mahmoud A."/>
            <person name="Hajiyev E."/>
            <person name="Babayeva S."/>
            <person name="Izzatullayeva V."/>
            <person name="Mammadov A."/>
            <person name="Mammadov A."/>
            <person name="Sharifova S."/>
            <person name="Ojaghi J."/>
            <person name="Eynullazada K."/>
            <person name="Bayramov B."/>
            <person name="Abdulazimova A."/>
            <person name="Shahmuradov I."/>
        </authorList>
    </citation>
    <scope>NUCLEOTIDE SEQUENCE [LARGE SCALE GENOMIC DNA]</scope>
    <source>
        <strain evidence="2">cv. AG2017</strain>
        <tissue evidence="1">Leaf</tissue>
    </source>
</reference>
<keyword evidence="2" id="KW-1185">Reference proteome</keyword>
<name>A0A2I0L4J8_PUNGR</name>
<dbReference type="EMBL" id="PGOL01000161">
    <property type="protein sequence ID" value="PKI75560.1"/>
    <property type="molecule type" value="Genomic_DNA"/>
</dbReference>
<proteinExistence type="predicted"/>
<feature type="non-terminal residue" evidence="1">
    <location>
        <position position="1"/>
    </location>
</feature>
<dbReference type="Proteomes" id="UP000233551">
    <property type="component" value="Unassembled WGS sequence"/>
</dbReference>
<sequence length="95" mass="10936">ERVGEVFESRVTRLNAWKDARVQRMHVRGARCTGSVAGMHGRRARYAGARPGPRTCRRAHGARVRARGAWHARGWRWRVTIHPRVAISPEMHYLT</sequence>
<evidence type="ECO:0000313" key="2">
    <source>
        <dbReference type="Proteomes" id="UP000233551"/>
    </source>
</evidence>
<gene>
    <name evidence="1" type="ORF">CRG98_004048</name>
</gene>
<evidence type="ECO:0000313" key="1">
    <source>
        <dbReference type="EMBL" id="PKI75560.1"/>
    </source>
</evidence>
<accession>A0A2I0L4J8</accession>